<dbReference type="Pfam" id="PF13387">
    <property type="entry name" value="Lnb_N"/>
    <property type="match status" value="1"/>
</dbReference>
<name>A0A239J4M9_9PSED</name>
<feature type="domain" description="DUF7844" evidence="3">
    <location>
        <begin position="25"/>
        <end position="251"/>
    </location>
</feature>
<feature type="chain" id="PRO_5012918492" evidence="1">
    <location>
        <begin position="23"/>
        <end position="652"/>
    </location>
</feature>
<keyword evidence="1" id="KW-0732">Signal</keyword>
<dbReference type="Proteomes" id="UP000198407">
    <property type="component" value="Unassembled WGS sequence"/>
</dbReference>
<keyword evidence="5" id="KW-1185">Reference proteome</keyword>
<reference evidence="5" key="1">
    <citation type="submission" date="2017-06" db="EMBL/GenBank/DDBJ databases">
        <authorList>
            <person name="Varghese N."/>
            <person name="Submissions S."/>
        </authorList>
    </citation>
    <scope>NUCLEOTIDE SEQUENCE [LARGE SCALE GENOMIC DNA]</scope>
    <source>
        <strain evidence="5">DSM 22348</strain>
    </source>
</reference>
<dbReference type="InterPro" id="IPR025178">
    <property type="entry name" value="Lnb_N"/>
</dbReference>
<dbReference type="EMBL" id="FZOL01000021">
    <property type="protein sequence ID" value="SNT00780.1"/>
    <property type="molecule type" value="Genomic_DNA"/>
</dbReference>
<feature type="domain" description="Lnb N-terminal periplasmic" evidence="2">
    <location>
        <begin position="270"/>
        <end position="430"/>
    </location>
</feature>
<dbReference type="Pfam" id="PF25226">
    <property type="entry name" value="DUF7844"/>
    <property type="match status" value="1"/>
</dbReference>
<evidence type="ECO:0000259" key="3">
    <source>
        <dbReference type="Pfam" id="PF25226"/>
    </source>
</evidence>
<dbReference type="AlphaFoldDB" id="A0A239J4M9"/>
<dbReference type="InterPro" id="IPR057166">
    <property type="entry name" value="DUF7844"/>
</dbReference>
<dbReference type="OrthoDB" id="5978971at2"/>
<gene>
    <name evidence="4" type="ORF">SAMN05444352_12112</name>
</gene>
<proteinExistence type="predicted"/>
<sequence>MKCLHAWLLGSVLALLGLPAMADLQLRLQDDGLSTAQRQASQALLDEALQKLPPRFKTRLERTVVVSWSASMPEDAYGQASLVSTLQLNRRLLPGLADGSAATQQTGRPHGTVREELLATVLHELTHIYDRARLWPADQRRLIVQCRRQAQSQGPVGLRDECRGQPERRFTLSDDPRFLDIAGWPQYVGRRGEREQANHQDVRTPDSYELSSPKEFVAVNMEYFLLDPSYACRRPALHAYLSEHFAWSPAHPPCETALPYLNAGNDFARQPLGQIDPERVYSVDYLLAEANQNWVSRWGHSMLRLVICAPGRPRGPDCRLDLDQHLVLSYRAFVNDVQLSSWDGLVGAYPSRLFVLPLGQVIDEYTKTELRSLSSVPLKLSREELENLVRQALEMHWSYDGNYYFLSNNCAVETLKLLRSGTANPRLTSLDNIMPNGLLEVLKGRGLADTSVLDDPREALRLGYRFDSYRDRFEAMFQVLKQQLPVPQVSVEAWLEQSAEQRRTWFERADLRTSAAMLLLEQAALRRQLLLAQDEVKQRYLGGRSRNDGSVDKANKTLQQILANSGFLSRPAELLGQGGYGLPQTAERRELEESSSERQAQLQRLSTDLDKEARALLDPARDAEIRAVEANTKLIGDHLRALHKAAGGLELP</sequence>
<evidence type="ECO:0000313" key="5">
    <source>
        <dbReference type="Proteomes" id="UP000198407"/>
    </source>
</evidence>
<evidence type="ECO:0000313" key="4">
    <source>
        <dbReference type="EMBL" id="SNT00780.1"/>
    </source>
</evidence>
<accession>A0A239J4M9</accession>
<dbReference type="STRING" id="1215104.GCA_000730585_01531"/>
<protein>
    <submittedName>
        <fullName evidence="4">Uncharacterized protein</fullName>
    </submittedName>
</protein>
<evidence type="ECO:0000259" key="2">
    <source>
        <dbReference type="Pfam" id="PF13387"/>
    </source>
</evidence>
<feature type="signal peptide" evidence="1">
    <location>
        <begin position="1"/>
        <end position="22"/>
    </location>
</feature>
<evidence type="ECO:0000256" key="1">
    <source>
        <dbReference type="SAM" id="SignalP"/>
    </source>
</evidence>
<organism evidence="4 5">
    <name type="scientific">Pseudomonas japonica</name>
    <dbReference type="NCBI Taxonomy" id="256466"/>
    <lineage>
        <taxon>Bacteria</taxon>
        <taxon>Pseudomonadati</taxon>
        <taxon>Pseudomonadota</taxon>
        <taxon>Gammaproteobacteria</taxon>
        <taxon>Pseudomonadales</taxon>
        <taxon>Pseudomonadaceae</taxon>
        <taxon>Pseudomonas</taxon>
    </lineage>
</organism>